<feature type="compositionally biased region" description="Low complexity" evidence="1">
    <location>
        <begin position="28"/>
        <end position="42"/>
    </location>
</feature>
<evidence type="ECO:0000256" key="2">
    <source>
        <dbReference type="SAM" id="SignalP"/>
    </source>
</evidence>
<name>A0A5N6RY21_9BIFI</name>
<organism evidence="3 4">
    <name type="scientific">Bifidobacterium tibiigranuli</name>
    <dbReference type="NCBI Taxonomy" id="2172043"/>
    <lineage>
        <taxon>Bacteria</taxon>
        <taxon>Bacillati</taxon>
        <taxon>Actinomycetota</taxon>
        <taxon>Actinomycetes</taxon>
        <taxon>Bifidobacteriales</taxon>
        <taxon>Bifidobacteriaceae</taxon>
        <taxon>Bifidobacterium</taxon>
    </lineage>
</organism>
<feature type="region of interest" description="Disordered" evidence="1">
    <location>
        <begin position="24"/>
        <end position="69"/>
    </location>
</feature>
<dbReference type="EMBL" id="QDAG01000002">
    <property type="protein sequence ID" value="KAE8129719.1"/>
    <property type="molecule type" value="Genomic_DNA"/>
</dbReference>
<feature type="compositionally biased region" description="Low complexity" evidence="1">
    <location>
        <begin position="162"/>
        <end position="185"/>
    </location>
</feature>
<sequence>MKKTAAILVAALLTISVSACSPSSVQNEASASASASVAASKAAEARKTREAEEKARKEAAEKLDTAKSTLNDKVSQARALLDSSNDNVADPQTRVALSDAINADTSLESMDPEAYTQAIQPLQSAMDGVNASVDRKKQNDTAAAQAAADAAAKAKADADAAAWQAQQQAQTQSQQAQPQTQSQGTAHGGAFCSSEGAQAQSDRSSNILTCRVAADGRLRWKL</sequence>
<evidence type="ECO:0000256" key="1">
    <source>
        <dbReference type="SAM" id="MobiDB-lite"/>
    </source>
</evidence>
<dbReference type="Proteomes" id="UP000325415">
    <property type="component" value="Unassembled WGS sequence"/>
</dbReference>
<dbReference type="OrthoDB" id="3240613at2"/>
<feature type="compositionally biased region" description="Basic and acidic residues" evidence="1">
    <location>
        <begin position="43"/>
        <end position="65"/>
    </location>
</feature>
<accession>A0A5N6RY21</accession>
<proteinExistence type="predicted"/>
<dbReference type="PROSITE" id="PS51257">
    <property type="entry name" value="PROKAR_LIPOPROTEIN"/>
    <property type="match status" value="1"/>
</dbReference>
<evidence type="ECO:0000313" key="3">
    <source>
        <dbReference type="EMBL" id="KAE8129719.1"/>
    </source>
</evidence>
<dbReference type="RefSeq" id="WP_152580201.1">
    <property type="nucleotide sequence ID" value="NZ_QDAG01000002.1"/>
</dbReference>
<gene>
    <name evidence="3" type="ORF">DDE84_02665</name>
</gene>
<reference evidence="3 4" key="1">
    <citation type="submission" date="2018-04" db="EMBL/GenBank/DDBJ databases">
        <authorList>
            <person name="Eckel V.P."/>
            <person name="Vogel R.F."/>
        </authorList>
    </citation>
    <scope>NUCLEOTIDE SEQUENCE [LARGE SCALE GENOMIC DNA]</scope>
    <source>
        <strain evidence="4">TMW 2.1764</strain>
    </source>
</reference>
<protein>
    <submittedName>
        <fullName evidence="3">Uncharacterized protein</fullName>
    </submittedName>
</protein>
<keyword evidence="4" id="KW-1185">Reference proteome</keyword>
<dbReference type="AlphaFoldDB" id="A0A5N6RY21"/>
<evidence type="ECO:0000313" key="4">
    <source>
        <dbReference type="Proteomes" id="UP000325415"/>
    </source>
</evidence>
<feature type="chain" id="PRO_5039686449" evidence="2">
    <location>
        <begin position="20"/>
        <end position="222"/>
    </location>
</feature>
<feature type="region of interest" description="Disordered" evidence="1">
    <location>
        <begin position="162"/>
        <end position="198"/>
    </location>
</feature>
<keyword evidence="2" id="KW-0732">Signal</keyword>
<dbReference type="GeneID" id="78126595"/>
<feature type="signal peptide" evidence="2">
    <location>
        <begin position="1"/>
        <end position="19"/>
    </location>
</feature>
<comment type="caution">
    <text evidence="3">The sequence shown here is derived from an EMBL/GenBank/DDBJ whole genome shotgun (WGS) entry which is preliminary data.</text>
</comment>